<dbReference type="InterPro" id="IPR002825">
    <property type="entry name" value="Pept_S49_ser-pept_pro"/>
</dbReference>
<dbReference type="Pfam" id="PF01972">
    <property type="entry name" value="SDH_protease"/>
    <property type="match status" value="1"/>
</dbReference>
<dbReference type="PANTHER" id="PTHR35984:SF1">
    <property type="entry name" value="PERIPLASMIC SERINE PROTEASE"/>
    <property type="match status" value="1"/>
</dbReference>
<protein>
    <recommendedName>
        <fullName evidence="2">Peptidase S49 domain-containing protein</fullName>
    </recommendedName>
</protein>
<name>X1HPU1_9ZZZZ</name>
<dbReference type="Gene3D" id="3.90.226.10">
    <property type="entry name" value="2-enoyl-CoA Hydratase, Chain A, domain 1"/>
    <property type="match status" value="1"/>
</dbReference>
<accession>X1HPU1</accession>
<feature type="non-terminal residue" evidence="1">
    <location>
        <position position="1"/>
    </location>
</feature>
<dbReference type="AlphaFoldDB" id="X1HPU1"/>
<dbReference type="SUPFAM" id="SSF52096">
    <property type="entry name" value="ClpP/crotonase"/>
    <property type="match status" value="1"/>
</dbReference>
<dbReference type="EMBL" id="BARU01025927">
    <property type="protein sequence ID" value="GAH72171.1"/>
    <property type="molecule type" value="Genomic_DNA"/>
</dbReference>
<evidence type="ECO:0008006" key="2">
    <source>
        <dbReference type="Google" id="ProtNLM"/>
    </source>
</evidence>
<dbReference type="PANTHER" id="PTHR35984">
    <property type="entry name" value="PERIPLASMIC SERINE PROTEASE"/>
    <property type="match status" value="1"/>
</dbReference>
<evidence type="ECO:0000313" key="1">
    <source>
        <dbReference type="EMBL" id="GAH72171.1"/>
    </source>
</evidence>
<organism evidence="1">
    <name type="scientific">marine sediment metagenome</name>
    <dbReference type="NCBI Taxonomy" id="412755"/>
    <lineage>
        <taxon>unclassified sequences</taxon>
        <taxon>metagenomes</taxon>
        <taxon>ecological metagenomes</taxon>
    </lineage>
</organism>
<gene>
    <name evidence="1" type="ORF">S03H2_41713</name>
</gene>
<dbReference type="InterPro" id="IPR029045">
    <property type="entry name" value="ClpP/crotonase-like_dom_sf"/>
</dbReference>
<sequence length="246" mass="27965">QQKKLDLIIYSRGGQSDVPWAIVSMFREYSQQGSFSVLIPYRAHSGATVVTLGADEIVMTRKAELGPIDITMQSGPYNPTEKDSRQRLPISVEDVTGYFSLLEKVGCERPDEKMKGFEFLTNKVHPLALGKVSRLLEETKSVALRLLETRAEPFSDEENRKIVQKISSEVYSHSHAISRTEAIKYIGLKQVKKAEDIGIADKLWELYEEYKALFHLDKPFTPEEYLVSNDLEEHTWTDLNLAGNIL</sequence>
<proteinExistence type="predicted"/>
<reference evidence="1" key="1">
    <citation type="journal article" date="2014" name="Front. Microbiol.">
        <title>High frequency of phylogenetically diverse reductive dehalogenase-homologous genes in deep subseafloor sedimentary metagenomes.</title>
        <authorList>
            <person name="Kawai M."/>
            <person name="Futagami T."/>
            <person name="Toyoda A."/>
            <person name="Takaki Y."/>
            <person name="Nishi S."/>
            <person name="Hori S."/>
            <person name="Arai W."/>
            <person name="Tsubouchi T."/>
            <person name="Morono Y."/>
            <person name="Uchiyama I."/>
            <person name="Ito T."/>
            <person name="Fujiyama A."/>
            <person name="Inagaki F."/>
            <person name="Takami H."/>
        </authorList>
    </citation>
    <scope>NUCLEOTIDE SEQUENCE</scope>
    <source>
        <strain evidence="1">Expedition CK06-06</strain>
    </source>
</reference>
<comment type="caution">
    <text evidence="1">The sequence shown here is derived from an EMBL/GenBank/DDBJ whole genome shotgun (WGS) entry which is preliminary data.</text>
</comment>
<dbReference type="GO" id="GO:0016020">
    <property type="term" value="C:membrane"/>
    <property type="evidence" value="ECO:0007669"/>
    <property type="project" value="InterPro"/>
</dbReference>